<dbReference type="PANTHER" id="PTHR23131:SF0">
    <property type="entry name" value="ENDORIBONUCLEASE LACTB2"/>
    <property type="match status" value="1"/>
</dbReference>
<keyword evidence="3" id="KW-1185">Reference proteome</keyword>
<dbReference type="OMA" id="FDIVAYV"/>
<dbReference type="OrthoDB" id="17458at2759"/>
<dbReference type="InterPro" id="IPR036388">
    <property type="entry name" value="WH-like_DNA-bd_sf"/>
</dbReference>
<dbReference type="Gramene" id="EFJ07396">
    <property type="protein sequence ID" value="EFJ07396"/>
    <property type="gene ID" value="SELMODRAFT_133694"/>
</dbReference>
<dbReference type="eggNOG" id="KOG0813">
    <property type="taxonomic scope" value="Eukaryota"/>
</dbReference>
<feature type="domain" description="Metallo-beta-lactamase" evidence="1">
    <location>
        <begin position="45"/>
        <end position="209"/>
    </location>
</feature>
<dbReference type="PANTHER" id="PTHR23131">
    <property type="entry name" value="ENDORIBONUCLEASE LACTB2"/>
    <property type="match status" value="1"/>
</dbReference>
<proteinExistence type="predicted"/>
<dbReference type="HOGENOM" id="CLU_039889_1_0_1"/>
<evidence type="ECO:0000313" key="3">
    <source>
        <dbReference type="Proteomes" id="UP000001514"/>
    </source>
</evidence>
<dbReference type="InParanoid" id="D8T7B0"/>
<name>D8T7B0_SELML</name>
<dbReference type="InterPro" id="IPR036866">
    <property type="entry name" value="RibonucZ/Hydroxyglut_hydro"/>
</dbReference>
<dbReference type="STRING" id="88036.D8T7B0"/>
<evidence type="ECO:0000313" key="2">
    <source>
        <dbReference type="EMBL" id="EFJ07396.1"/>
    </source>
</evidence>
<dbReference type="SUPFAM" id="SSF56281">
    <property type="entry name" value="Metallo-hydrolase/oxidoreductase"/>
    <property type="match status" value="1"/>
</dbReference>
<dbReference type="Gene3D" id="1.10.10.10">
    <property type="entry name" value="Winged helix-like DNA-binding domain superfamily/Winged helix DNA-binding domain"/>
    <property type="match status" value="1"/>
</dbReference>
<protein>
    <recommendedName>
        <fullName evidence="1">Metallo-beta-lactamase domain-containing protein</fullName>
    </recommendedName>
</protein>
<dbReference type="KEGG" id="smo:SELMODRAFT_133694"/>
<dbReference type="FunCoup" id="D8T7B0">
    <property type="interactions" value="515"/>
</dbReference>
<dbReference type="Proteomes" id="UP000001514">
    <property type="component" value="Unassembled WGS sequence"/>
</dbReference>
<reference evidence="2 3" key="1">
    <citation type="journal article" date="2011" name="Science">
        <title>The Selaginella genome identifies genetic changes associated with the evolution of vascular plants.</title>
        <authorList>
            <person name="Banks J.A."/>
            <person name="Nishiyama T."/>
            <person name="Hasebe M."/>
            <person name="Bowman J.L."/>
            <person name="Gribskov M."/>
            <person name="dePamphilis C."/>
            <person name="Albert V.A."/>
            <person name="Aono N."/>
            <person name="Aoyama T."/>
            <person name="Ambrose B.A."/>
            <person name="Ashton N.W."/>
            <person name="Axtell M.J."/>
            <person name="Barker E."/>
            <person name="Barker M.S."/>
            <person name="Bennetzen J.L."/>
            <person name="Bonawitz N.D."/>
            <person name="Chapple C."/>
            <person name="Cheng C."/>
            <person name="Correa L.G."/>
            <person name="Dacre M."/>
            <person name="DeBarry J."/>
            <person name="Dreyer I."/>
            <person name="Elias M."/>
            <person name="Engstrom E.M."/>
            <person name="Estelle M."/>
            <person name="Feng L."/>
            <person name="Finet C."/>
            <person name="Floyd S.K."/>
            <person name="Frommer W.B."/>
            <person name="Fujita T."/>
            <person name="Gramzow L."/>
            <person name="Gutensohn M."/>
            <person name="Harholt J."/>
            <person name="Hattori M."/>
            <person name="Heyl A."/>
            <person name="Hirai T."/>
            <person name="Hiwatashi Y."/>
            <person name="Ishikawa M."/>
            <person name="Iwata M."/>
            <person name="Karol K.G."/>
            <person name="Koehler B."/>
            <person name="Kolukisaoglu U."/>
            <person name="Kubo M."/>
            <person name="Kurata T."/>
            <person name="Lalonde S."/>
            <person name="Li K."/>
            <person name="Li Y."/>
            <person name="Litt A."/>
            <person name="Lyons E."/>
            <person name="Manning G."/>
            <person name="Maruyama T."/>
            <person name="Michael T.P."/>
            <person name="Mikami K."/>
            <person name="Miyazaki S."/>
            <person name="Morinaga S."/>
            <person name="Murata T."/>
            <person name="Mueller-Roeber B."/>
            <person name="Nelson D.R."/>
            <person name="Obara M."/>
            <person name="Oguri Y."/>
            <person name="Olmstead R.G."/>
            <person name="Onodera N."/>
            <person name="Petersen B.L."/>
            <person name="Pils B."/>
            <person name="Prigge M."/>
            <person name="Rensing S.A."/>
            <person name="Riano-Pachon D.M."/>
            <person name="Roberts A.W."/>
            <person name="Sato Y."/>
            <person name="Scheller H.V."/>
            <person name="Schulz B."/>
            <person name="Schulz C."/>
            <person name="Shakirov E.V."/>
            <person name="Shibagaki N."/>
            <person name="Shinohara N."/>
            <person name="Shippen D.E."/>
            <person name="Soerensen I."/>
            <person name="Sotooka R."/>
            <person name="Sugimoto N."/>
            <person name="Sugita M."/>
            <person name="Sumikawa N."/>
            <person name="Tanurdzic M."/>
            <person name="Theissen G."/>
            <person name="Ulvskov P."/>
            <person name="Wakazuki S."/>
            <person name="Weng J.K."/>
            <person name="Willats W.W."/>
            <person name="Wipf D."/>
            <person name="Wolf P.G."/>
            <person name="Yang L."/>
            <person name="Zimmer A.D."/>
            <person name="Zhu Q."/>
            <person name="Mitros T."/>
            <person name="Hellsten U."/>
            <person name="Loque D."/>
            <person name="Otillar R."/>
            <person name="Salamov A."/>
            <person name="Schmutz J."/>
            <person name="Shapiro H."/>
            <person name="Lindquist E."/>
            <person name="Lucas S."/>
            <person name="Rokhsar D."/>
            <person name="Grigoriev I.V."/>
        </authorList>
    </citation>
    <scope>NUCLEOTIDE SEQUENCE [LARGE SCALE GENOMIC DNA]</scope>
</reference>
<gene>
    <name evidence="2" type="ORF">SELMODRAFT_133694</name>
</gene>
<dbReference type="SMART" id="SM00849">
    <property type="entry name" value="Lactamase_B"/>
    <property type="match status" value="1"/>
</dbReference>
<dbReference type="AlphaFoldDB" id="D8T7B0"/>
<evidence type="ECO:0000259" key="1">
    <source>
        <dbReference type="SMART" id="SM00849"/>
    </source>
</evidence>
<dbReference type="InterPro" id="IPR050662">
    <property type="entry name" value="Sec-metab_biosynth-thioest"/>
</dbReference>
<dbReference type="Pfam" id="PF00753">
    <property type="entry name" value="Lactamase_B"/>
    <property type="match status" value="1"/>
</dbReference>
<accession>D8T7B0</accession>
<dbReference type="Gene3D" id="3.60.15.10">
    <property type="entry name" value="Ribonuclease Z/Hydroxyacylglutathione hydrolase-like"/>
    <property type="match status" value="1"/>
</dbReference>
<dbReference type="EMBL" id="GL377685">
    <property type="protein sequence ID" value="EFJ07396.1"/>
    <property type="molecule type" value="Genomic_DNA"/>
</dbReference>
<dbReference type="InterPro" id="IPR001279">
    <property type="entry name" value="Metallo-B-lactamas"/>
</dbReference>
<sequence>MFCQEYPPGVLVIPMLSRTLKPFCKTNLVISAPTSSRFLDADVNINDSTFTGQALIVDPGCSVPTYNELVAIVRLLPKKLFVFLTHHHLDHTEGLPAVKRANSEAIVIAHEKTLKRIGPALYGIKYVSVTGGTKLLISGQRFEIIAAPGHTDGHLCLFHLETRTLVAGDHCVGEGSSIVDGNSGGNLHDYMNTSHRLLELAPKVVVPMHGRPNLLPLQLLKGYIKHRQTREATILKAIEAGATSAFAIVSSAYKQTNILLWPAALINVKVHVDHLQRQQKLPQGFSVEKFKRSCGLAFKVRWFARFVGSYAFQRNAWRLLVCLAAIFFVWYKWGQGSGEEEEW</sequence>
<organism evidence="3">
    <name type="scientific">Selaginella moellendorffii</name>
    <name type="common">Spikemoss</name>
    <dbReference type="NCBI Taxonomy" id="88036"/>
    <lineage>
        <taxon>Eukaryota</taxon>
        <taxon>Viridiplantae</taxon>
        <taxon>Streptophyta</taxon>
        <taxon>Embryophyta</taxon>
        <taxon>Tracheophyta</taxon>
        <taxon>Lycopodiopsida</taxon>
        <taxon>Selaginellales</taxon>
        <taxon>Selaginellaceae</taxon>
        <taxon>Selaginella</taxon>
    </lineage>
</organism>